<organism evidence="2 3">
    <name type="scientific">Lithospermum erythrorhizon</name>
    <name type="common">Purple gromwell</name>
    <name type="synonym">Lithospermum officinale var. erythrorhizon</name>
    <dbReference type="NCBI Taxonomy" id="34254"/>
    <lineage>
        <taxon>Eukaryota</taxon>
        <taxon>Viridiplantae</taxon>
        <taxon>Streptophyta</taxon>
        <taxon>Embryophyta</taxon>
        <taxon>Tracheophyta</taxon>
        <taxon>Spermatophyta</taxon>
        <taxon>Magnoliopsida</taxon>
        <taxon>eudicotyledons</taxon>
        <taxon>Gunneridae</taxon>
        <taxon>Pentapetalae</taxon>
        <taxon>asterids</taxon>
        <taxon>lamiids</taxon>
        <taxon>Boraginales</taxon>
        <taxon>Boraginaceae</taxon>
        <taxon>Boraginoideae</taxon>
        <taxon>Lithospermeae</taxon>
        <taxon>Lithospermum</taxon>
    </lineage>
</organism>
<name>A0AAV3RTF7_LITER</name>
<comment type="caution">
    <text evidence="2">The sequence shown here is derived from an EMBL/GenBank/DDBJ whole genome shotgun (WGS) entry which is preliminary data.</text>
</comment>
<dbReference type="AlphaFoldDB" id="A0AAV3RTF7"/>
<dbReference type="EMBL" id="BAABME010010887">
    <property type="protein sequence ID" value="GAA0182775.1"/>
    <property type="molecule type" value="Genomic_DNA"/>
</dbReference>
<feature type="region of interest" description="Disordered" evidence="1">
    <location>
        <begin position="1"/>
        <end position="20"/>
    </location>
</feature>
<dbReference type="Proteomes" id="UP001454036">
    <property type="component" value="Unassembled WGS sequence"/>
</dbReference>
<protein>
    <submittedName>
        <fullName evidence="2">Uncharacterized protein</fullName>
    </submittedName>
</protein>
<evidence type="ECO:0000256" key="1">
    <source>
        <dbReference type="SAM" id="MobiDB-lite"/>
    </source>
</evidence>
<evidence type="ECO:0000313" key="3">
    <source>
        <dbReference type="Proteomes" id="UP001454036"/>
    </source>
</evidence>
<accession>A0AAV3RTF7</accession>
<gene>
    <name evidence="2" type="ORF">LIER_30424</name>
</gene>
<proteinExistence type="predicted"/>
<keyword evidence="3" id="KW-1185">Reference proteome</keyword>
<reference evidence="2 3" key="1">
    <citation type="submission" date="2024-01" db="EMBL/GenBank/DDBJ databases">
        <title>The complete chloroplast genome sequence of Lithospermum erythrorhizon: insights into the phylogenetic relationship among Boraginaceae species and the maternal lineages of purple gromwells.</title>
        <authorList>
            <person name="Okada T."/>
            <person name="Watanabe K."/>
        </authorList>
    </citation>
    <scope>NUCLEOTIDE SEQUENCE [LARGE SCALE GENOMIC DNA]</scope>
</reference>
<sequence length="227" mass="25944">MARTEEGSREGMEKSGRNLEECHVSLEPMDSMSPESYRTSPICLSNEAVVREKFPSIGIIEKAERRDLWEALFNLQKFSTPWMVMGDLNTLISVDERIAEVFSNIFTNVDCAEDRVSVCDNIFEGSGFDSDREALHLAKAEHLKCLPIEEDYWKQKSGVKWMQDGDKSTSFFHSWVKQRRRKKAIVGTLIDGDWITDKDQVSDSVVDYFHSAFTNTMARLTVADLVN</sequence>
<evidence type="ECO:0000313" key="2">
    <source>
        <dbReference type="EMBL" id="GAA0182775.1"/>
    </source>
</evidence>